<dbReference type="InterPro" id="IPR029068">
    <property type="entry name" value="Glyas_Bleomycin-R_OHBP_Dase"/>
</dbReference>
<dbReference type="AlphaFoldDB" id="A0A7C9PML3"/>
<dbReference type="PANTHER" id="PTHR35908:SF1">
    <property type="entry name" value="CONSERVED PROTEIN"/>
    <property type="match status" value="1"/>
</dbReference>
<dbReference type="RefSeq" id="WP_163472744.1">
    <property type="nucleotide sequence ID" value="NZ_JAAGWZ010000002.1"/>
</dbReference>
<keyword evidence="3" id="KW-1185">Reference proteome</keyword>
<dbReference type="Proteomes" id="UP000479756">
    <property type="component" value="Unassembled WGS sequence"/>
</dbReference>
<name>A0A7C9PML3_9MICO</name>
<accession>A0A7C9PML3</accession>
<evidence type="ECO:0000313" key="3">
    <source>
        <dbReference type="Proteomes" id="UP000479756"/>
    </source>
</evidence>
<dbReference type="InterPro" id="IPR041581">
    <property type="entry name" value="Glyoxalase_6"/>
</dbReference>
<evidence type="ECO:0000259" key="1">
    <source>
        <dbReference type="Pfam" id="PF18029"/>
    </source>
</evidence>
<gene>
    <name evidence="2" type="ORF">G3T37_06755</name>
</gene>
<protein>
    <submittedName>
        <fullName evidence="2">VOC family protein</fullName>
    </submittedName>
</protein>
<evidence type="ECO:0000313" key="2">
    <source>
        <dbReference type="EMBL" id="NEM91054.1"/>
    </source>
</evidence>
<sequence>MAGKLGNITIDCADPQLLSDFWADVFGYPRAELPPAIEAAHRDGALTDDQLASRGVAQDPAGIGPRFFFQRVPESKVVKNRVHVDVMATPGRRPSEEELVAERDRIVALGATVVREVDEMWGPFPDRHVVMQDPEGNEFCLQ</sequence>
<proteinExistence type="predicted"/>
<feature type="domain" description="Glyoxalase-like" evidence="1">
    <location>
        <begin position="8"/>
        <end position="141"/>
    </location>
</feature>
<dbReference type="PANTHER" id="PTHR35908">
    <property type="entry name" value="HYPOTHETICAL FUSION PROTEIN"/>
    <property type="match status" value="1"/>
</dbReference>
<reference evidence="2 3" key="1">
    <citation type="journal article" date="2014" name="Int. J. Syst. Evol. Microbiol.">
        <title>Description of Galbitalea soli gen. nov., sp. nov., and Frondihabitans sucicola sp. nov.</title>
        <authorList>
            <person name="Kim S.J."/>
            <person name="Lim J.M."/>
            <person name="Ahn J.H."/>
            <person name="Weon H.Y."/>
            <person name="Hamada M."/>
            <person name="Suzuki K."/>
            <person name="Ahn T.Y."/>
            <person name="Kwon S.W."/>
        </authorList>
    </citation>
    <scope>NUCLEOTIDE SEQUENCE [LARGE SCALE GENOMIC DNA]</scope>
    <source>
        <strain evidence="2 3">NBRC 108727</strain>
    </source>
</reference>
<dbReference type="EMBL" id="JAAGWZ010000002">
    <property type="protein sequence ID" value="NEM91054.1"/>
    <property type="molecule type" value="Genomic_DNA"/>
</dbReference>
<dbReference type="SUPFAM" id="SSF54593">
    <property type="entry name" value="Glyoxalase/Bleomycin resistance protein/Dihydroxybiphenyl dioxygenase"/>
    <property type="match status" value="1"/>
</dbReference>
<organism evidence="2 3">
    <name type="scientific">Galbitalea soli</name>
    <dbReference type="NCBI Taxonomy" id="1268042"/>
    <lineage>
        <taxon>Bacteria</taxon>
        <taxon>Bacillati</taxon>
        <taxon>Actinomycetota</taxon>
        <taxon>Actinomycetes</taxon>
        <taxon>Micrococcales</taxon>
        <taxon>Microbacteriaceae</taxon>
        <taxon>Galbitalea</taxon>
    </lineage>
</organism>
<dbReference type="Gene3D" id="3.10.180.10">
    <property type="entry name" value="2,3-Dihydroxybiphenyl 1,2-Dioxygenase, domain 1"/>
    <property type="match status" value="1"/>
</dbReference>
<comment type="caution">
    <text evidence="2">The sequence shown here is derived from an EMBL/GenBank/DDBJ whole genome shotgun (WGS) entry which is preliminary data.</text>
</comment>
<dbReference type="Pfam" id="PF18029">
    <property type="entry name" value="Glyoxalase_6"/>
    <property type="match status" value="1"/>
</dbReference>